<dbReference type="Proteomes" id="UP000053558">
    <property type="component" value="Unassembled WGS sequence"/>
</dbReference>
<name>A0A5M3N6D0_CONPW</name>
<gene>
    <name evidence="1" type="ORF">CONPUDRAFT_46919</name>
</gene>
<evidence type="ECO:0000313" key="1">
    <source>
        <dbReference type="EMBL" id="EIW87000.1"/>
    </source>
</evidence>
<comment type="caution">
    <text evidence="1">The sequence shown here is derived from an EMBL/GenBank/DDBJ whole genome shotgun (WGS) entry which is preliminary data.</text>
</comment>
<evidence type="ECO:0008006" key="3">
    <source>
        <dbReference type="Google" id="ProtNLM"/>
    </source>
</evidence>
<proteinExistence type="predicted"/>
<dbReference type="GeneID" id="19207175"/>
<organism evidence="1 2">
    <name type="scientific">Coniophora puteana (strain RWD-64-598)</name>
    <name type="common">Brown rot fungus</name>
    <dbReference type="NCBI Taxonomy" id="741705"/>
    <lineage>
        <taxon>Eukaryota</taxon>
        <taxon>Fungi</taxon>
        <taxon>Dikarya</taxon>
        <taxon>Basidiomycota</taxon>
        <taxon>Agaricomycotina</taxon>
        <taxon>Agaricomycetes</taxon>
        <taxon>Agaricomycetidae</taxon>
        <taxon>Boletales</taxon>
        <taxon>Coniophorineae</taxon>
        <taxon>Coniophoraceae</taxon>
        <taxon>Coniophora</taxon>
    </lineage>
</organism>
<accession>A0A5M3N6D0</accession>
<protein>
    <recommendedName>
        <fullName evidence="3">F-box domain-containing protein</fullName>
    </recommendedName>
</protein>
<evidence type="ECO:0000313" key="2">
    <source>
        <dbReference type="Proteomes" id="UP000053558"/>
    </source>
</evidence>
<dbReference type="EMBL" id="JH711573">
    <property type="protein sequence ID" value="EIW87000.1"/>
    <property type="molecule type" value="Genomic_DNA"/>
</dbReference>
<reference evidence="2" key="1">
    <citation type="journal article" date="2012" name="Science">
        <title>The Paleozoic origin of enzymatic lignin decomposition reconstructed from 31 fungal genomes.</title>
        <authorList>
            <person name="Floudas D."/>
            <person name="Binder M."/>
            <person name="Riley R."/>
            <person name="Barry K."/>
            <person name="Blanchette R.A."/>
            <person name="Henrissat B."/>
            <person name="Martinez A.T."/>
            <person name="Otillar R."/>
            <person name="Spatafora J.W."/>
            <person name="Yadav J.S."/>
            <person name="Aerts A."/>
            <person name="Benoit I."/>
            <person name="Boyd A."/>
            <person name="Carlson A."/>
            <person name="Copeland A."/>
            <person name="Coutinho P.M."/>
            <person name="de Vries R.P."/>
            <person name="Ferreira P."/>
            <person name="Findley K."/>
            <person name="Foster B."/>
            <person name="Gaskell J."/>
            <person name="Glotzer D."/>
            <person name="Gorecki P."/>
            <person name="Heitman J."/>
            <person name="Hesse C."/>
            <person name="Hori C."/>
            <person name="Igarashi K."/>
            <person name="Jurgens J.A."/>
            <person name="Kallen N."/>
            <person name="Kersten P."/>
            <person name="Kohler A."/>
            <person name="Kuees U."/>
            <person name="Kumar T.K.A."/>
            <person name="Kuo A."/>
            <person name="LaButti K."/>
            <person name="Larrondo L.F."/>
            <person name="Lindquist E."/>
            <person name="Ling A."/>
            <person name="Lombard V."/>
            <person name="Lucas S."/>
            <person name="Lundell T."/>
            <person name="Martin R."/>
            <person name="McLaughlin D.J."/>
            <person name="Morgenstern I."/>
            <person name="Morin E."/>
            <person name="Murat C."/>
            <person name="Nagy L.G."/>
            <person name="Nolan M."/>
            <person name="Ohm R.A."/>
            <person name="Patyshakuliyeva A."/>
            <person name="Rokas A."/>
            <person name="Ruiz-Duenas F.J."/>
            <person name="Sabat G."/>
            <person name="Salamov A."/>
            <person name="Samejima M."/>
            <person name="Schmutz J."/>
            <person name="Slot J.C."/>
            <person name="St John F."/>
            <person name="Stenlid J."/>
            <person name="Sun H."/>
            <person name="Sun S."/>
            <person name="Syed K."/>
            <person name="Tsang A."/>
            <person name="Wiebenga A."/>
            <person name="Young D."/>
            <person name="Pisabarro A."/>
            <person name="Eastwood D.C."/>
            <person name="Martin F."/>
            <person name="Cullen D."/>
            <person name="Grigoriev I.V."/>
            <person name="Hibbett D.S."/>
        </authorList>
    </citation>
    <scope>NUCLEOTIDE SEQUENCE [LARGE SCALE GENOMIC DNA]</scope>
    <source>
        <strain evidence="2">RWD-64-598 SS2</strain>
    </source>
</reference>
<feature type="non-terminal residue" evidence="1">
    <location>
        <position position="1"/>
    </location>
</feature>
<dbReference type="AlphaFoldDB" id="A0A5M3N6D0"/>
<sequence>VSFLDIPDLASLAKVCVLFARLTTDPVLHRTRIRVVAPSRVAHSLFAKSPIGVPFRPTVGDLVQRNVLRGLQIERRWRMGVYFYSPHSVKQYESGLRLQRRHTKYIIAAHLRGRGFGLNPLQKLHQSHVYPDVESSSPYISRTLLPVMRQLKWSIQRDKMAKIVRESAVPLAYGGPSSLGKWIERQGPGIVPESERVRLALCPDVRKVIAHYESLGLKQ</sequence>
<dbReference type="RefSeq" id="XP_007762624.1">
    <property type="nucleotide sequence ID" value="XM_007764434.1"/>
</dbReference>
<dbReference type="OrthoDB" id="3219396at2759"/>
<dbReference type="OMA" id="VMRQLKW"/>
<dbReference type="KEGG" id="cput:CONPUDRAFT_46919"/>
<keyword evidence="2" id="KW-1185">Reference proteome</keyword>